<comment type="caution">
    <text evidence="1">The sequence shown here is derived from an EMBL/GenBank/DDBJ whole genome shotgun (WGS) entry which is preliminary data.</text>
</comment>
<protein>
    <submittedName>
        <fullName evidence="1">Uncharacterized protein</fullName>
    </submittedName>
</protein>
<keyword evidence="2" id="KW-1185">Reference proteome</keyword>
<gene>
    <name evidence="1" type="ORF">A2U01_0000713</name>
</gene>
<dbReference type="Proteomes" id="UP000265520">
    <property type="component" value="Unassembled WGS sequence"/>
</dbReference>
<accession>A0A392LYB2</accession>
<proteinExistence type="predicted"/>
<evidence type="ECO:0000313" key="1">
    <source>
        <dbReference type="EMBL" id="MCH79951.1"/>
    </source>
</evidence>
<sequence>MEPIPISRKPNNCVRPDRGQICVIPIIGSNKRFRVLVTKNDVELLNWILMDIKKAAHYPLPCGYAVSSSSSSSKNKNKTLPHTIHLCGVDEYAIIYQIDKEKGVPSFVRKALHSYSFFPTTFERFDYQTFDPIQFGRKVFLRDYIPNPDASIDNIFSTELNLPLAVPTTYFNWEMDPGNYSDQQIIYGAMISYGAMKMHQKLFAWPQPPPMRLQILLKGLGDGIRTTCVGEDRVEFGVPVPVAIEVQNRRTTHNGGWCKMCKR</sequence>
<name>A0A392LYB2_9FABA</name>
<evidence type="ECO:0000313" key="2">
    <source>
        <dbReference type="Proteomes" id="UP000265520"/>
    </source>
</evidence>
<dbReference type="AlphaFoldDB" id="A0A392LYB2"/>
<organism evidence="1 2">
    <name type="scientific">Trifolium medium</name>
    <dbReference type="NCBI Taxonomy" id="97028"/>
    <lineage>
        <taxon>Eukaryota</taxon>
        <taxon>Viridiplantae</taxon>
        <taxon>Streptophyta</taxon>
        <taxon>Embryophyta</taxon>
        <taxon>Tracheophyta</taxon>
        <taxon>Spermatophyta</taxon>
        <taxon>Magnoliopsida</taxon>
        <taxon>eudicotyledons</taxon>
        <taxon>Gunneridae</taxon>
        <taxon>Pentapetalae</taxon>
        <taxon>rosids</taxon>
        <taxon>fabids</taxon>
        <taxon>Fabales</taxon>
        <taxon>Fabaceae</taxon>
        <taxon>Papilionoideae</taxon>
        <taxon>50 kb inversion clade</taxon>
        <taxon>NPAAA clade</taxon>
        <taxon>Hologalegina</taxon>
        <taxon>IRL clade</taxon>
        <taxon>Trifolieae</taxon>
        <taxon>Trifolium</taxon>
    </lineage>
</organism>
<reference evidence="1 2" key="1">
    <citation type="journal article" date="2018" name="Front. Plant Sci.">
        <title>Red Clover (Trifolium pratense) and Zigzag Clover (T. medium) - A Picture of Genomic Similarities and Differences.</title>
        <authorList>
            <person name="Dluhosova J."/>
            <person name="Istvanek J."/>
            <person name="Nedelnik J."/>
            <person name="Repkova J."/>
        </authorList>
    </citation>
    <scope>NUCLEOTIDE SEQUENCE [LARGE SCALE GENOMIC DNA]</scope>
    <source>
        <strain evidence="2">cv. 10/8</strain>
        <tissue evidence="1">Leaf</tissue>
    </source>
</reference>
<dbReference type="EMBL" id="LXQA010000524">
    <property type="protein sequence ID" value="MCH79951.1"/>
    <property type="molecule type" value="Genomic_DNA"/>
</dbReference>